<evidence type="ECO:0000313" key="3">
    <source>
        <dbReference type="Proteomes" id="UP000094808"/>
    </source>
</evidence>
<comment type="caution">
    <text evidence="2">The sequence shown here is derived from an EMBL/GenBank/DDBJ whole genome shotgun (WGS) entry which is preliminary data.</text>
</comment>
<dbReference type="Pfam" id="PF13020">
    <property type="entry name" value="NOV_C"/>
    <property type="match status" value="1"/>
</dbReference>
<accession>A0A853R6A6</accession>
<dbReference type="InterPro" id="IPR024975">
    <property type="entry name" value="NOV_C"/>
</dbReference>
<dbReference type="EMBL" id="AJYS02000015">
    <property type="protein sequence ID" value="OEE42062.1"/>
    <property type="molecule type" value="Genomic_DNA"/>
</dbReference>
<evidence type="ECO:0000313" key="2">
    <source>
        <dbReference type="EMBL" id="OEE42062.1"/>
    </source>
</evidence>
<sequence length="407" mass="47538">MNLRELREYQVEFEKVRGEVASDFKSINKLREKFTSDYSINKILTLKKEEYAVGQGESTFCNRIENELNEWGNIHGSPATKFGIYYGKFGEDKSRKYRIGRKEYGDNVDIAFKKIINSIIMLIEKKDDIEVIKKVPISPMFKGKILSVYYPDDFMNIFSAKHLNYFIDNLCIENSSRSELDKQALLLHYKNSDQVMKKWSVYEFSRFLYKSFGSPNDEVKEEKLPDELKEFKDKDFPPIEVVNFSYVELTTDELADLGDIKERKRNKIDYINRSKKLKKIGNRGELIVLKAERNYLITNGKPNLGELVEYIAEKDDSVGYDIKSYNLDGTERLIEVKSTTHRVGTNNIYMSANELDVATKSSNYYFYVVYEADSKMPKIWRVKGTDLLNDEKIIKEPIAYRLRINAS</sequence>
<evidence type="ECO:0000259" key="1">
    <source>
        <dbReference type="Pfam" id="PF13020"/>
    </source>
</evidence>
<dbReference type="AlphaFoldDB" id="A0A853R6A6"/>
<proteinExistence type="predicted"/>
<keyword evidence="3" id="KW-1185">Reference proteome</keyword>
<gene>
    <name evidence="2" type="ORF">A1QS_12425</name>
</gene>
<dbReference type="RefSeq" id="WP_017046336.1">
    <property type="nucleotide sequence ID" value="NZ_AJYS02000015.1"/>
</dbReference>
<feature type="domain" description="Protein NO VEIN C-terminal" evidence="1">
    <location>
        <begin position="284"/>
        <end position="378"/>
    </location>
</feature>
<organism evidence="2 3">
    <name type="scientific">Vibrio ordalii FS-238</name>
    <dbReference type="NCBI Taxonomy" id="617133"/>
    <lineage>
        <taxon>Bacteria</taxon>
        <taxon>Pseudomonadati</taxon>
        <taxon>Pseudomonadota</taxon>
        <taxon>Gammaproteobacteria</taxon>
        <taxon>Vibrionales</taxon>
        <taxon>Vibrionaceae</taxon>
        <taxon>Vibrio</taxon>
    </lineage>
</organism>
<reference evidence="2 3" key="1">
    <citation type="journal article" date="2012" name="Science">
        <title>Ecological populations of bacteria act as socially cohesive units of antibiotic production and resistance.</title>
        <authorList>
            <person name="Cordero O.X."/>
            <person name="Wildschutte H."/>
            <person name="Kirkup B."/>
            <person name="Proehl S."/>
            <person name="Ngo L."/>
            <person name="Hussain F."/>
            <person name="Le Roux F."/>
            <person name="Mincer T."/>
            <person name="Polz M.F."/>
        </authorList>
    </citation>
    <scope>NUCLEOTIDE SEQUENCE [LARGE SCALE GENOMIC DNA]</scope>
    <source>
        <strain evidence="2 3">FS-238</strain>
    </source>
</reference>
<name>A0A853R6A6_9VIBR</name>
<protein>
    <recommendedName>
        <fullName evidence="1">Protein NO VEIN C-terminal domain-containing protein</fullName>
    </recommendedName>
</protein>
<dbReference type="Proteomes" id="UP000094808">
    <property type="component" value="Unassembled WGS sequence"/>
</dbReference>